<protein>
    <submittedName>
        <fullName evidence="7">Methyl-accepting chemotaxis protein</fullName>
    </submittedName>
</protein>
<organism evidence="7 8">
    <name type="scientific">Roseivivax halotolerans</name>
    <dbReference type="NCBI Taxonomy" id="93684"/>
    <lineage>
        <taxon>Bacteria</taxon>
        <taxon>Pseudomonadati</taxon>
        <taxon>Pseudomonadota</taxon>
        <taxon>Alphaproteobacteria</taxon>
        <taxon>Rhodobacterales</taxon>
        <taxon>Roseobacteraceae</taxon>
        <taxon>Roseivivax</taxon>
    </lineage>
</organism>
<evidence type="ECO:0000313" key="8">
    <source>
        <dbReference type="Proteomes" id="UP000243106"/>
    </source>
</evidence>
<dbReference type="InterPro" id="IPR013655">
    <property type="entry name" value="PAS_fold_3"/>
</dbReference>
<feature type="domain" description="PAC" evidence="5">
    <location>
        <begin position="209"/>
        <end position="261"/>
    </location>
</feature>
<evidence type="ECO:0000259" key="4">
    <source>
        <dbReference type="PROSITE" id="PS50112"/>
    </source>
</evidence>
<dbReference type="PANTHER" id="PTHR24422:SF10">
    <property type="entry name" value="CHEMOTAXIS PROTEIN METHYLTRANSFERASE 2"/>
    <property type="match status" value="1"/>
</dbReference>
<dbReference type="Proteomes" id="UP000243106">
    <property type="component" value="Unassembled WGS sequence"/>
</dbReference>
<feature type="domain" description="PAC" evidence="5">
    <location>
        <begin position="331"/>
        <end position="383"/>
    </location>
</feature>
<dbReference type="RefSeq" id="WP_175497550.1">
    <property type="nucleotide sequence ID" value="NZ_FOXV01000009.1"/>
</dbReference>
<proteinExistence type="inferred from homology"/>
<accession>A0A1I5ZCY6</accession>
<dbReference type="GO" id="GO:0007165">
    <property type="term" value="P:signal transduction"/>
    <property type="evidence" value="ECO:0007669"/>
    <property type="project" value="UniProtKB-KW"/>
</dbReference>
<dbReference type="SUPFAM" id="SSF55785">
    <property type="entry name" value="PYP-like sensor domain (PAS domain)"/>
    <property type="match status" value="3"/>
</dbReference>
<dbReference type="InterPro" id="IPR000014">
    <property type="entry name" value="PAS"/>
</dbReference>
<dbReference type="Gene3D" id="1.10.287.950">
    <property type="entry name" value="Methyl-accepting chemotaxis protein"/>
    <property type="match status" value="1"/>
</dbReference>
<feature type="domain" description="Methyl-accepting transducer" evidence="3">
    <location>
        <begin position="428"/>
        <end position="520"/>
    </location>
</feature>
<dbReference type="SUPFAM" id="SSF58104">
    <property type="entry name" value="Methyl-accepting chemotaxis protein (MCP) signaling domain"/>
    <property type="match status" value="1"/>
</dbReference>
<dbReference type="PROSITE" id="PS50112">
    <property type="entry name" value="PAS"/>
    <property type="match status" value="1"/>
</dbReference>
<dbReference type="Pfam" id="PF08447">
    <property type="entry name" value="PAS_3"/>
    <property type="match status" value="1"/>
</dbReference>
<dbReference type="PROSITE" id="PS50111">
    <property type="entry name" value="CHEMOTAXIS_TRANSDUC_2"/>
    <property type="match status" value="1"/>
</dbReference>
<evidence type="ECO:0000259" key="6">
    <source>
        <dbReference type="PROSITE" id="PS50885"/>
    </source>
</evidence>
<dbReference type="InterPro" id="IPR000700">
    <property type="entry name" value="PAS-assoc_C"/>
</dbReference>
<dbReference type="InterPro" id="IPR003660">
    <property type="entry name" value="HAMP_dom"/>
</dbReference>
<dbReference type="PANTHER" id="PTHR24422">
    <property type="entry name" value="CHEMOTAXIS PROTEIN METHYLTRANSFERASE"/>
    <property type="match status" value="1"/>
</dbReference>
<dbReference type="EMBL" id="FOXV01000009">
    <property type="protein sequence ID" value="SFQ54305.1"/>
    <property type="molecule type" value="Genomic_DNA"/>
</dbReference>
<dbReference type="PROSITE" id="PS50113">
    <property type="entry name" value="PAC"/>
    <property type="match status" value="2"/>
</dbReference>
<dbReference type="CDD" id="cd00130">
    <property type="entry name" value="PAS"/>
    <property type="match status" value="2"/>
</dbReference>
<dbReference type="Gene3D" id="3.30.450.20">
    <property type="entry name" value="PAS domain"/>
    <property type="match status" value="3"/>
</dbReference>
<evidence type="ECO:0000313" key="7">
    <source>
        <dbReference type="EMBL" id="SFQ54305.1"/>
    </source>
</evidence>
<evidence type="ECO:0000259" key="3">
    <source>
        <dbReference type="PROSITE" id="PS50111"/>
    </source>
</evidence>
<name>A0A1I5ZCY6_9RHOB</name>
<dbReference type="SMART" id="SM00091">
    <property type="entry name" value="PAS"/>
    <property type="match status" value="3"/>
</dbReference>
<feature type="domain" description="PAS" evidence="4">
    <location>
        <begin position="156"/>
        <end position="187"/>
    </location>
</feature>
<feature type="domain" description="HAMP" evidence="6">
    <location>
        <begin position="372"/>
        <end position="423"/>
    </location>
</feature>
<dbReference type="InterPro" id="IPR001610">
    <property type="entry name" value="PAC"/>
</dbReference>
<evidence type="ECO:0000256" key="1">
    <source>
        <dbReference type="ARBA" id="ARBA00029447"/>
    </source>
</evidence>
<dbReference type="NCBIfam" id="TIGR00229">
    <property type="entry name" value="sensory_box"/>
    <property type="match status" value="3"/>
</dbReference>
<reference evidence="8" key="1">
    <citation type="submission" date="2016-10" db="EMBL/GenBank/DDBJ databases">
        <authorList>
            <person name="Varghese N."/>
            <person name="Submissions S."/>
        </authorList>
    </citation>
    <scope>NUCLEOTIDE SEQUENCE [LARGE SCALE GENOMIC DNA]</scope>
    <source>
        <strain evidence="8">JCM 10271</strain>
    </source>
</reference>
<dbReference type="SMART" id="SM00086">
    <property type="entry name" value="PAC"/>
    <property type="match status" value="3"/>
</dbReference>
<dbReference type="InterPro" id="IPR013656">
    <property type="entry name" value="PAS_4"/>
</dbReference>
<dbReference type="InterPro" id="IPR050903">
    <property type="entry name" value="Bact_Chemotaxis_MeTrfase"/>
</dbReference>
<keyword evidence="2" id="KW-0807">Transducer</keyword>
<sequence>MSKFWRTAQHAPDGRAAEFEAIDRTHLMMRLDGEGTIVSANAAAHAALGYDDGSLPGRPFGNLLRAADRQAPWLDEIMSPIRRGQDAHRVTPLVTSGGEERWLSISYCRVSAFDDGTLHSLLVGRDVTETHLRSRDNGGHADAAKRSMAVVEFGLDGTVLDANENFCRSTGYARAEIVGRHHRIFMPAAEADTDAYRSFWKALAEGGSFSGEVCRITKTGEPLWLEATYETMSDGDGRPFKVVKYAFDITSAKNAATDARSQIDAIQKVQAVIEFAPDGTIQRANELFCRAVGYSERDVVGRHHSMFLPAEEARSATYARFWRDLAAGKEKSGDFTRVGKGGRKMHIRASYNPIFDASGRVTKVVKFAIDTTIFQRTAETMRAGLAGLASGRLSVELTENLGDLDEIRVNFNAAVEKIRDVIQQVALQSSDVTSEAGAITAATHQLAQRSQHQAATLEESAAALQELTTSVQNTADSAVQAREQATASIEETGRSRDIVERAMNAMGEISGSSIKISSIT</sequence>
<dbReference type="STRING" id="93684.SAMN05421853_10920"/>
<gene>
    <name evidence="7" type="ORF">SAMN05421853_10920</name>
</gene>
<dbReference type="Pfam" id="PF08448">
    <property type="entry name" value="PAS_4"/>
    <property type="match status" value="2"/>
</dbReference>
<keyword evidence="8" id="KW-1185">Reference proteome</keyword>
<evidence type="ECO:0000256" key="2">
    <source>
        <dbReference type="PROSITE-ProRule" id="PRU00284"/>
    </source>
</evidence>
<comment type="similarity">
    <text evidence="1">Belongs to the methyl-accepting chemotaxis (MCP) protein family.</text>
</comment>
<dbReference type="InterPro" id="IPR004089">
    <property type="entry name" value="MCPsignal_dom"/>
</dbReference>
<dbReference type="PROSITE" id="PS50885">
    <property type="entry name" value="HAMP"/>
    <property type="match status" value="1"/>
</dbReference>
<dbReference type="InterPro" id="IPR035965">
    <property type="entry name" value="PAS-like_dom_sf"/>
</dbReference>
<evidence type="ECO:0000259" key="5">
    <source>
        <dbReference type="PROSITE" id="PS50113"/>
    </source>
</evidence>
<dbReference type="GO" id="GO:0016020">
    <property type="term" value="C:membrane"/>
    <property type="evidence" value="ECO:0007669"/>
    <property type="project" value="InterPro"/>
</dbReference>
<dbReference type="AlphaFoldDB" id="A0A1I5ZCY6"/>